<evidence type="ECO:0000313" key="2">
    <source>
        <dbReference type="Proteomes" id="UP000789570"/>
    </source>
</evidence>
<feature type="non-terminal residue" evidence="1">
    <location>
        <position position="127"/>
    </location>
</feature>
<gene>
    <name evidence="1" type="ORF">FCALED_LOCUS17710</name>
</gene>
<reference evidence="1" key="1">
    <citation type="submission" date="2021-06" db="EMBL/GenBank/DDBJ databases">
        <authorList>
            <person name="Kallberg Y."/>
            <person name="Tangrot J."/>
            <person name="Rosling A."/>
        </authorList>
    </citation>
    <scope>NUCLEOTIDE SEQUENCE</scope>
    <source>
        <strain evidence="1">UK204</strain>
    </source>
</reference>
<dbReference type="Proteomes" id="UP000789570">
    <property type="component" value="Unassembled WGS sequence"/>
</dbReference>
<protein>
    <submittedName>
        <fullName evidence="1">3685_t:CDS:1</fullName>
    </submittedName>
</protein>
<proteinExistence type="predicted"/>
<dbReference type="EMBL" id="CAJVPQ010028955">
    <property type="protein sequence ID" value="CAG8774027.1"/>
    <property type="molecule type" value="Genomic_DNA"/>
</dbReference>
<dbReference type="AlphaFoldDB" id="A0A9N9NZB3"/>
<keyword evidence="2" id="KW-1185">Reference proteome</keyword>
<name>A0A9N9NZB3_9GLOM</name>
<feature type="non-terminal residue" evidence="1">
    <location>
        <position position="1"/>
    </location>
</feature>
<sequence>IKLFYFTREYLQNNPSYLLATLISYHYLLHISASIHNTAPAWTTWQYLIKRLCGMLLPQYKTEVNHRIFGKEPEKISNYSESCVFAIEGVEEELYSPSRKYCMNRTETQRLRTYYMTALNKRTNQLI</sequence>
<dbReference type="OrthoDB" id="2443892at2759"/>
<accession>A0A9N9NZB3</accession>
<organism evidence="1 2">
    <name type="scientific">Funneliformis caledonium</name>
    <dbReference type="NCBI Taxonomy" id="1117310"/>
    <lineage>
        <taxon>Eukaryota</taxon>
        <taxon>Fungi</taxon>
        <taxon>Fungi incertae sedis</taxon>
        <taxon>Mucoromycota</taxon>
        <taxon>Glomeromycotina</taxon>
        <taxon>Glomeromycetes</taxon>
        <taxon>Glomerales</taxon>
        <taxon>Glomeraceae</taxon>
        <taxon>Funneliformis</taxon>
    </lineage>
</organism>
<comment type="caution">
    <text evidence="1">The sequence shown here is derived from an EMBL/GenBank/DDBJ whole genome shotgun (WGS) entry which is preliminary data.</text>
</comment>
<evidence type="ECO:0000313" key="1">
    <source>
        <dbReference type="EMBL" id="CAG8774027.1"/>
    </source>
</evidence>